<gene>
    <name evidence="3" type="ORF">MAA8898_00994</name>
</gene>
<keyword evidence="4" id="KW-1185">Reference proteome</keyword>
<evidence type="ECO:0000259" key="2">
    <source>
        <dbReference type="Pfam" id="PF24891"/>
    </source>
</evidence>
<dbReference type="EMBL" id="FXYF01000002">
    <property type="protein sequence ID" value="SMX36701.1"/>
    <property type="molecule type" value="Genomic_DNA"/>
</dbReference>
<protein>
    <recommendedName>
        <fullName evidence="2">DUF7742 domain-containing protein</fullName>
    </recommendedName>
</protein>
<evidence type="ECO:0000256" key="1">
    <source>
        <dbReference type="SAM" id="MobiDB-lite"/>
    </source>
</evidence>
<reference evidence="3 4" key="1">
    <citation type="submission" date="2017-05" db="EMBL/GenBank/DDBJ databases">
        <authorList>
            <person name="Song R."/>
            <person name="Chenine A.L."/>
            <person name="Ruprecht R.M."/>
        </authorList>
    </citation>
    <scope>NUCLEOTIDE SEQUENCE [LARGE SCALE GENOMIC DNA]</scope>
    <source>
        <strain evidence="3 4">CECT 8898</strain>
    </source>
</reference>
<name>A0A238K1A6_9RHOB</name>
<sequence>MRPVLPGDVSAAARALLPVTGARRADVARRLIAEAQAADLFCQTEGKAHPRWGNGTLMAAAYGHEMGRERTFDDPDYLDCQLQVLGALLALCQPDAQEMQRVTAGSSSSRYSTIGSPQSAQ</sequence>
<dbReference type="Proteomes" id="UP000207598">
    <property type="component" value="Unassembled WGS sequence"/>
</dbReference>
<dbReference type="InterPro" id="IPR056644">
    <property type="entry name" value="DUF7742"/>
</dbReference>
<feature type="compositionally biased region" description="Low complexity" evidence="1">
    <location>
        <begin position="106"/>
        <end position="121"/>
    </location>
</feature>
<proteinExistence type="predicted"/>
<feature type="region of interest" description="Disordered" evidence="1">
    <location>
        <begin position="102"/>
        <end position="121"/>
    </location>
</feature>
<accession>A0A238K1A6</accession>
<evidence type="ECO:0000313" key="4">
    <source>
        <dbReference type="Proteomes" id="UP000207598"/>
    </source>
</evidence>
<organism evidence="3 4">
    <name type="scientific">Maliponia aquimaris</name>
    <dbReference type="NCBI Taxonomy" id="1673631"/>
    <lineage>
        <taxon>Bacteria</taxon>
        <taxon>Pseudomonadati</taxon>
        <taxon>Pseudomonadota</taxon>
        <taxon>Alphaproteobacteria</taxon>
        <taxon>Rhodobacterales</taxon>
        <taxon>Paracoccaceae</taxon>
        <taxon>Maliponia</taxon>
    </lineage>
</organism>
<evidence type="ECO:0000313" key="3">
    <source>
        <dbReference type="EMBL" id="SMX36701.1"/>
    </source>
</evidence>
<dbReference type="Pfam" id="PF24891">
    <property type="entry name" value="DUF7742"/>
    <property type="match status" value="1"/>
</dbReference>
<dbReference type="RefSeq" id="WP_176445068.1">
    <property type="nucleotide sequence ID" value="NZ_FXYF01000002.1"/>
</dbReference>
<dbReference type="AlphaFoldDB" id="A0A238K1A6"/>
<feature type="domain" description="DUF7742" evidence="2">
    <location>
        <begin position="2"/>
        <end position="88"/>
    </location>
</feature>